<protein>
    <submittedName>
        <fullName evidence="2">Uncharacterized protein</fullName>
    </submittedName>
</protein>
<dbReference type="EMBL" id="FTOM01000002">
    <property type="protein sequence ID" value="SIS69258.1"/>
    <property type="molecule type" value="Genomic_DNA"/>
</dbReference>
<evidence type="ECO:0000313" key="2">
    <source>
        <dbReference type="EMBL" id="SIS69258.1"/>
    </source>
</evidence>
<feature type="transmembrane region" description="Helical" evidence="1">
    <location>
        <begin position="42"/>
        <end position="60"/>
    </location>
</feature>
<keyword evidence="1" id="KW-1133">Transmembrane helix</keyword>
<gene>
    <name evidence="2" type="ORF">SAMN05421795_102600</name>
</gene>
<dbReference type="RefSeq" id="WP_076364479.1">
    <property type="nucleotide sequence ID" value="NZ_FTOM01000002.1"/>
</dbReference>
<proteinExistence type="predicted"/>
<feature type="transmembrane region" description="Helical" evidence="1">
    <location>
        <begin position="16"/>
        <end position="36"/>
    </location>
</feature>
<dbReference type="STRING" id="407234.SAMN05421795_102600"/>
<accession>A0A1N7L5Z2</accession>
<name>A0A1N7L5Z2_9RHOB</name>
<dbReference type="Proteomes" id="UP000186098">
    <property type="component" value="Unassembled WGS sequence"/>
</dbReference>
<dbReference type="OrthoDB" id="7871562at2"/>
<organism evidence="2 3">
    <name type="scientific">Phaeovulum vinaykumarii</name>
    <dbReference type="NCBI Taxonomy" id="407234"/>
    <lineage>
        <taxon>Bacteria</taxon>
        <taxon>Pseudomonadati</taxon>
        <taxon>Pseudomonadota</taxon>
        <taxon>Alphaproteobacteria</taxon>
        <taxon>Rhodobacterales</taxon>
        <taxon>Paracoccaceae</taxon>
        <taxon>Phaeovulum</taxon>
    </lineage>
</organism>
<sequence length="114" mass="12872">MAHFFKGTHLSDLPVTILRVAAGTMVVLHVFIALFVVVQYRWVFMLTAVVMGLLLAREMYEDMARRFFQLKADELEEELEHEDARAAPGVKVIDVQASAPDAEIVEPKDNATRN</sequence>
<dbReference type="AlphaFoldDB" id="A0A1N7L5Z2"/>
<keyword evidence="1" id="KW-0812">Transmembrane</keyword>
<keyword evidence="3" id="KW-1185">Reference proteome</keyword>
<evidence type="ECO:0000313" key="3">
    <source>
        <dbReference type="Proteomes" id="UP000186098"/>
    </source>
</evidence>
<reference evidence="3" key="1">
    <citation type="submission" date="2017-01" db="EMBL/GenBank/DDBJ databases">
        <authorList>
            <person name="Varghese N."/>
            <person name="Submissions S."/>
        </authorList>
    </citation>
    <scope>NUCLEOTIDE SEQUENCE [LARGE SCALE GENOMIC DNA]</scope>
    <source>
        <strain evidence="3">DSM 18714</strain>
    </source>
</reference>
<evidence type="ECO:0000256" key="1">
    <source>
        <dbReference type="SAM" id="Phobius"/>
    </source>
</evidence>
<keyword evidence="1" id="KW-0472">Membrane</keyword>